<dbReference type="GO" id="GO:0000932">
    <property type="term" value="C:P-body"/>
    <property type="evidence" value="ECO:0007669"/>
    <property type="project" value="TreeGrafter"/>
</dbReference>
<gene>
    <name evidence="4" type="ORF">PINE0816_LOCUS11089</name>
    <name evidence="5" type="ORF">PINE0816_LOCUS11090</name>
</gene>
<dbReference type="PANTHER" id="PTHR15588:SF8">
    <property type="entry name" value="U6 SNRNA-ASSOCIATED SM-LIKE PROTEIN LSM1"/>
    <property type="match status" value="1"/>
</dbReference>
<proteinExistence type="predicted"/>
<dbReference type="InterPro" id="IPR001163">
    <property type="entry name" value="Sm_dom_euk/arc"/>
</dbReference>
<dbReference type="InterPro" id="IPR010920">
    <property type="entry name" value="LSM_dom_sf"/>
</dbReference>
<sequence length="122" mass="13982">MQVLRSFDQFSNAVLEDTSERKLLSKIINGIQYYADMPLGLYLIRGDSVVVLGELMDDDDTNDDIDEQNRLDDGTKRGVVMKRVQLEELERLELEENLKDLKLGDGHSKTAVTQWDFDADLM</sequence>
<dbReference type="GO" id="GO:1990904">
    <property type="term" value="C:ribonucleoprotein complex"/>
    <property type="evidence" value="ECO:0007669"/>
    <property type="project" value="UniProtKB-KW"/>
</dbReference>
<accession>A0A6T8JUZ8</accession>
<dbReference type="GO" id="GO:0003729">
    <property type="term" value="F:mRNA binding"/>
    <property type="evidence" value="ECO:0007669"/>
    <property type="project" value="TreeGrafter"/>
</dbReference>
<reference evidence="4" key="1">
    <citation type="submission" date="2021-01" db="EMBL/GenBank/DDBJ databases">
        <authorList>
            <person name="Corre E."/>
            <person name="Pelletier E."/>
            <person name="Niang G."/>
            <person name="Scheremetjew M."/>
            <person name="Finn R."/>
            <person name="Kale V."/>
            <person name="Holt S."/>
            <person name="Cochrane G."/>
            <person name="Meng A."/>
            <person name="Brown T."/>
            <person name="Cohen L."/>
        </authorList>
    </citation>
    <scope>NUCLEOTIDE SEQUENCE</scope>
    <source>
        <strain evidence="4">CCAP1064/1</strain>
    </source>
</reference>
<dbReference type="Gene3D" id="2.30.30.100">
    <property type="match status" value="1"/>
</dbReference>
<name>A0A6T8JUZ8_9STRA</name>
<evidence type="ECO:0000256" key="2">
    <source>
        <dbReference type="ARBA" id="ARBA00023274"/>
    </source>
</evidence>
<dbReference type="EMBL" id="HBEL01023668">
    <property type="protein sequence ID" value="CAD8414954.1"/>
    <property type="molecule type" value="Transcribed_RNA"/>
</dbReference>
<evidence type="ECO:0000313" key="5">
    <source>
        <dbReference type="EMBL" id="CAD8414955.1"/>
    </source>
</evidence>
<dbReference type="AlphaFoldDB" id="A0A6T8JUZ8"/>
<keyword evidence="2" id="KW-0687">Ribonucleoprotein</keyword>
<dbReference type="Pfam" id="PF01423">
    <property type="entry name" value="LSM"/>
    <property type="match status" value="1"/>
</dbReference>
<dbReference type="SUPFAM" id="SSF50182">
    <property type="entry name" value="Sm-like ribonucleoproteins"/>
    <property type="match status" value="1"/>
</dbReference>
<evidence type="ECO:0000256" key="1">
    <source>
        <dbReference type="ARBA" id="ARBA00022884"/>
    </source>
</evidence>
<dbReference type="EMBL" id="HBEL01023669">
    <property type="protein sequence ID" value="CAD8414955.1"/>
    <property type="molecule type" value="Transcribed_RNA"/>
</dbReference>
<dbReference type="GO" id="GO:1990726">
    <property type="term" value="C:Lsm1-7-Pat1 complex"/>
    <property type="evidence" value="ECO:0007669"/>
    <property type="project" value="TreeGrafter"/>
</dbReference>
<dbReference type="InterPro" id="IPR044642">
    <property type="entry name" value="PTHR15588"/>
</dbReference>
<evidence type="ECO:0000313" key="4">
    <source>
        <dbReference type="EMBL" id="CAD8414954.1"/>
    </source>
</evidence>
<keyword evidence="1" id="KW-0694">RNA-binding</keyword>
<feature type="domain" description="Sm" evidence="3">
    <location>
        <begin position="3"/>
        <end position="53"/>
    </location>
</feature>
<dbReference type="PANTHER" id="PTHR15588">
    <property type="entry name" value="LSM1"/>
    <property type="match status" value="1"/>
</dbReference>
<dbReference type="GO" id="GO:0000290">
    <property type="term" value="P:deadenylation-dependent decapping of nuclear-transcribed mRNA"/>
    <property type="evidence" value="ECO:0007669"/>
    <property type="project" value="TreeGrafter"/>
</dbReference>
<protein>
    <recommendedName>
        <fullName evidence="3">Sm domain-containing protein</fullName>
    </recommendedName>
</protein>
<evidence type="ECO:0000259" key="3">
    <source>
        <dbReference type="Pfam" id="PF01423"/>
    </source>
</evidence>
<organism evidence="4">
    <name type="scientific">Proboscia inermis</name>
    <dbReference type="NCBI Taxonomy" id="420281"/>
    <lineage>
        <taxon>Eukaryota</taxon>
        <taxon>Sar</taxon>
        <taxon>Stramenopiles</taxon>
        <taxon>Ochrophyta</taxon>
        <taxon>Bacillariophyta</taxon>
        <taxon>Coscinodiscophyceae</taxon>
        <taxon>Rhizosoleniophycidae</taxon>
        <taxon>Rhizosoleniales</taxon>
        <taxon>Rhizosoleniaceae</taxon>
        <taxon>Proboscia</taxon>
    </lineage>
</organism>